<dbReference type="KEGG" id="bsu:BSU14710"/>
<evidence type="ECO:0000313" key="2">
    <source>
        <dbReference type="EMBL" id="QJP87984.1"/>
    </source>
</evidence>
<feature type="transmembrane region" description="Helical" evidence="1">
    <location>
        <begin position="94"/>
        <end position="115"/>
    </location>
</feature>
<sequence>MLFVLELFSHYVLHFERYFILSRQSTLLIQWSIVVLAGLYLLVHHPKINRQRTMFLAGVILRIVLLAGVSVELIHQVQSTNFTSAYLREDGKELLPLLHFLLYGYVLLTAFHYMLMPRDHGGKGKFYTFDLAVVSLPIVQMIFSFFSYWKEYPDGMEPIAFVFLFFIITLPIALNVVFFKLYWRTDKILLGLFYTLIIGLLVLLLAPYPNQISKDYGAVMPYTIYLAMAGFLMSYHLFQKSGKVYVRVNKWVTMAVMVFFVLLLNPIYNIGTAAFAVSKPANVHDSFNFVGEHISSEKAEQILKSFFPTDETLYLHDTNMDVHYFYSFESKGYKAEVDEVSQLIRNYEYLQKAHGKKLTNQEYKRKSIAFLERHGRVLHKDHIETKVSQEDGQTVVRIYLKNQLHKKDHADDGAVFYWEKETLMGFSEDPSIYQLDSLLHVHITEQDIHDKVEQMFTALNISKQPYQITDIESDSLLGSMVRVETKVGIVLEFEGESGCLHSLSLPMKKNISMANSRLQHQILSIFDARGSEKKKKSSQGDMVMYTDSSKTYEFVEAQGQLNVYVYSDTPDQSFPYTYRNGTLAYEKVASLYQDVIYKKRMRPIIVQRGDERHYAWLIIIQPFGSNRHDAYVVDGETQEVKSLYES</sequence>
<evidence type="ECO:0000256" key="1">
    <source>
        <dbReference type="SAM" id="Phobius"/>
    </source>
</evidence>
<protein>
    <submittedName>
        <fullName evidence="2">Uncharacterized protein</fullName>
    </submittedName>
</protein>
<feature type="transmembrane region" description="Helical" evidence="1">
    <location>
        <begin position="127"/>
        <end position="149"/>
    </location>
</feature>
<keyword evidence="1" id="KW-1133">Transmembrane helix</keyword>
<accession>A0A6M4JFX6</accession>
<feature type="transmembrane region" description="Helical" evidence="1">
    <location>
        <begin position="20"/>
        <end position="43"/>
    </location>
</feature>
<dbReference type="RefSeq" id="WP_010886503.1">
    <property type="nucleotide sequence ID" value="NC_000964.3"/>
</dbReference>
<dbReference type="OrthoDB" id="1955097at2"/>
<feature type="transmembrane region" description="Helical" evidence="1">
    <location>
        <begin position="220"/>
        <end position="238"/>
    </location>
</feature>
<feature type="transmembrane region" description="Helical" evidence="1">
    <location>
        <begin position="250"/>
        <end position="268"/>
    </location>
</feature>
<keyword evidence="1" id="KW-0812">Transmembrane</keyword>
<feature type="transmembrane region" description="Helical" evidence="1">
    <location>
        <begin position="55"/>
        <end position="74"/>
    </location>
</feature>
<keyword evidence="1" id="KW-0472">Membrane</keyword>
<feature type="transmembrane region" description="Helical" evidence="1">
    <location>
        <begin position="161"/>
        <end position="181"/>
    </location>
</feature>
<proteinExistence type="predicted"/>
<reference evidence="2" key="1">
    <citation type="submission" date="2020-04" db="EMBL/GenBank/DDBJ databases">
        <title>Phage recombination drives evolution of spore-forming Bacilli.</title>
        <authorList>
            <person name="Dragos A."/>
            <person name="Kovacs A.T."/>
        </authorList>
    </citation>
    <scope>NUCLEOTIDE SEQUENCE</scope>
    <source>
        <strain evidence="2">168</strain>
    </source>
</reference>
<name>A0A6M4JFX6_BACSU</name>
<dbReference type="AlphaFoldDB" id="A0A6M4JFX6"/>
<organism evidence="2">
    <name type="scientific">Bacillus subtilis (strain 168)</name>
    <dbReference type="NCBI Taxonomy" id="224308"/>
    <lineage>
        <taxon>Bacteria</taxon>
        <taxon>Bacillati</taxon>
        <taxon>Bacillota</taxon>
        <taxon>Bacilli</taxon>
        <taxon>Bacillales</taxon>
        <taxon>Bacillaceae</taxon>
        <taxon>Bacillus</taxon>
    </lineage>
</organism>
<feature type="transmembrane region" description="Helical" evidence="1">
    <location>
        <begin position="188"/>
        <end position="208"/>
    </location>
</feature>
<dbReference type="EMBL" id="CP052842">
    <property type="protein sequence ID" value="QJP87984.1"/>
    <property type="molecule type" value="Genomic_DNA"/>
</dbReference>
<gene>
    <name evidence="2" type="ORF">HIR78_08090</name>
</gene>